<keyword evidence="3 4" id="KW-0472">Membrane</keyword>
<keyword evidence="6" id="KW-0812">Transmembrane</keyword>
<dbReference type="InterPro" id="IPR004995">
    <property type="entry name" value="Spore_Ger"/>
</dbReference>
<evidence type="ECO:0000256" key="1">
    <source>
        <dbReference type="ARBA" id="ARBA00004141"/>
    </source>
</evidence>
<feature type="transmembrane region" description="Helical" evidence="6">
    <location>
        <begin position="449"/>
        <end position="474"/>
    </location>
</feature>
<comment type="similarity">
    <text evidence="2 4">Belongs to the GerABKA family.</text>
</comment>
<evidence type="ECO:0000256" key="4">
    <source>
        <dbReference type="PIRNR" id="PIRNR005690"/>
    </source>
</evidence>
<evidence type="ECO:0000313" key="7">
    <source>
        <dbReference type="EMBL" id="OIJ11205.1"/>
    </source>
</evidence>
<evidence type="ECO:0000313" key="8">
    <source>
        <dbReference type="Proteomes" id="UP000179524"/>
    </source>
</evidence>
<evidence type="ECO:0000256" key="5">
    <source>
        <dbReference type="SAM" id="MobiDB-lite"/>
    </source>
</evidence>
<dbReference type="GO" id="GO:0009847">
    <property type="term" value="P:spore germination"/>
    <property type="evidence" value="ECO:0007669"/>
    <property type="project" value="UniProtKB-UniRule"/>
</dbReference>
<dbReference type="RefSeq" id="WP_071310669.1">
    <property type="nucleotide sequence ID" value="NZ_MLQR01000043.1"/>
</dbReference>
<dbReference type="EMBL" id="MLQR01000043">
    <property type="protein sequence ID" value="OIJ11205.1"/>
    <property type="molecule type" value="Genomic_DNA"/>
</dbReference>
<accession>A0A1S2LI96</accession>
<reference evidence="7 8" key="1">
    <citation type="submission" date="2016-10" db="EMBL/GenBank/DDBJ databases">
        <title>Draft genome sequences of four alkaliphilic bacteria belonging to the Anaerobacillus genus.</title>
        <authorList>
            <person name="Bassil N.M."/>
            <person name="Lloyd J.R."/>
        </authorList>
    </citation>
    <scope>NUCLEOTIDE SEQUENCE [LARGE SCALE GENOMIC DNA]</scope>
    <source>
        <strain evidence="7 8">DSM 18345</strain>
    </source>
</reference>
<dbReference type="PANTHER" id="PTHR22550:SF5">
    <property type="entry name" value="LEUCINE ZIPPER PROTEIN 4"/>
    <property type="match status" value="1"/>
</dbReference>
<dbReference type="GO" id="GO:0005886">
    <property type="term" value="C:plasma membrane"/>
    <property type="evidence" value="ECO:0007669"/>
    <property type="project" value="UniProtKB-SubCell"/>
</dbReference>
<evidence type="ECO:0008006" key="9">
    <source>
        <dbReference type="Google" id="ProtNLM"/>
    </source>
</evidence>
<comment type="subcellular location">
    <subcellularLocation>
        <location evidence="4">Cell membrane</location>
    </subcellularLocation>
    <subcellularLocation>
        <location evidence="1">Membrane</location>
        <topology evidence="1">Multi-pass membrane protein</topology>
    </subcellularLocation>
</comment>
<proteinExistence type="inferred from homology"/>
<evidence type="ECO:0000256" key="6">
    <source>
        <dbReference type="SAM" id="Phobius"/>
    </source>
</evidence>
<dbReference type="PIRSF" id="PIRSF005690">
    <property type="entry name" value="GerBA"/>
    <property type="match status" value="1"/>
</dbReference>
<dbReference type="OrthoDB" id="9772630at2"/>
<feature type="compositionally biased region" description="Polar residues" evidence="5">
    <location>
        <begin position="18"/>
        <end position="41"/>
    </location>
</feature>
<dbReference type="PANTHER" id="PTHR22550">
    <property type="entry name" value="SPORE GERMINATION PROTEIN"/>
    <property type="match status" value="1"/>
</dbReference>
<name>A0A1S2LI96_9BACI</name>
<gene>
    <name evidence="7" type="ORF">BKP37_16265</name>
</gene>
<dbReference type="Pfam" id="PF03323">
    <property type="entry name" value="GerA"/>
    <property type="match status" value="1"/>
</dbReference>
<organism evidence="7 8">
    <name type="scientific">Anaerobacillus alkalilacustris</name>
    <dbReference type="NCBI Taxonomy" id="393763"/>
    <lineage>
        <taxon>Bacteria</taxon>
        <taxon>Bacillati</taxon>
        <taxon>Bacillota</taxon>
        <taxon>Bacilli</taxon>
        <taxon>Bacillales</taxon>
        <taxon>Bacillaceae</taxon>
        <taxon>Anaerobacillus</taxon>
    </lineage>
</organism>
<evidence type="ECO:0000256" key="3">
    <source>
        <dbReference type="ARBA" id="ARBA00023136"/>
    </source>
</evidence>
<keyword evidence="6" id="KW-1133">Transmembrane helix</keyword>
<keyword evidence="8" id="KW-1185">Reference proteome</keyword>
<dbReference type="Proteomes" id="UP000179524">
    <property type="component" value="Unassembled WGS sequence"/>
</dbReference>
<feature type="transmembrane region" description="Helical" evidence="6">
    <location>
        <begin position="410"/>
        <end position="437"/>
    </location>
</feature>
<feature type="transmembrane region" description="Helical" evidence="6">
    <location>
        <begin position="329"/>
        <end position="351"/>
    </location>
</feature>
<comment type="caution">
    <text evidence="7">The sequence shown here is derived from an EMBL/GenBank/DDBJ whole genome shotgun (WGS) entry which is preliminary data.</text>
</comment>
<evidence type="ECO:0000256" key="2">
    <source>
        <dbReference type="ARBA" id="ARBA00005278"/>
    </source>
</evidence>
<dbReference type="AlphaFoldDB" id="A0A1S2LI96"/>
<feature type="region of interest" description="Disordered" evidence="5">
    <location>
        <begin position="18"/>
        <end position="42"/>
    </location>
</feature>
<sequence>MFQWLKKKVKLMLHNQYSHGQTQQNDNSTSKNESVSQNQTKPVYKNVYKNAEEMKRILGENEGVFNRTFTIGKKNGKFAYIFAVSGMVDTKVINENILSPLMNLELPNNPSETVQFLKYLKESVLTISEVEFEENLLLIPQIIFTGKVILFIDAEEKALVIDAQAMDVRGIEQSVNESVLRGARDAFNEDIGTNLSLVRRRIRDPKLHCEPMIIGKQTHTKVVITYIDGIVNKDILNEVKKRINNIQIDSVLESGVIEQLIEDAPYSLFPTIGNVEKPDTVAAELLEGRVAIFVDGTPFVLTVPHLLINHFQVAEDYYSRPIYSNFVRLLRILSFFISVMLPGVFVAFQYYHSILIPFDLLITLAKERAEVPFQLIVETIGMLIVFEIIKESGLRMPKPIGQAVSIVGALILGEAAVQAGLVGIPVVVTIAIVGIASFPVSTLGEAISILRILFVFAGAALGLFGILILGMVVVSHLASLRSFGVPYSAPLFPINLGDLKDSIIRFPLSLLVRRPLTFKTENQTNQSLGGASGEGERGKK</sequence>
<protein>
    <recommendedName>
        <fullName evidence="9">Spore germination protein</fullName>
    </recommendedName>
</protein>
<dbReference type="InterPro" id="IPR050768">
    <property type="entry name" value="UPF0353/GerABKA_families"/>
</dbReference>